<dbReference type="Pfam" id="PF13977">
    <property type="entry name" value="TetR_C_6"/>
    <property type="match status" value="1"/>
</dbReference>
<evidence type="ECO:0000259" key="6">
    <source>
        <dbReference type="PROSITE" id="PS50977"/>
    </source>
</evidence>
<evidence type="ECO:0000256" key="5">
    <source>
        <dbReference type="PROSITE-ProRule" id="PRU00335"/>
    </source>
</evidence>
<accession>A0ABR9P4S9</accession>
<evidence type="ECO:0000256" key="1">
    <source>
        <dbReference type="ARBA" id="ARBA00022491"/>
    </source>
</evidence>
<feature type="DNA-binding region" description="H-T-H motif" evidence="5">
    <location>
        <begin position="34"/>
        <end position="53"/>
    </location>
</feature>
<gene>
    <name evidence="7" type="ORF">IDM40_09055</name>
</gene>
<dbReference type="SUPFAM" id="SSF46689">
    <property type="entry name" value="Homeodomain-like"/>
    <property type="match status" value="1"/>
</dbReference>
<evidence type="ECO:0000313" key="8">
    <source>
        <dbReference type="Proteomes" id="UP000806528"/>
    </source>
</evidence>
<name>A0ABR9P4S9_9ACTN</name>
<keyword evidence="1" id="KW-0678">Repressor</keyword>
<comment type="caution">
    <text evidence="7">The sequence shown here is derived from an EMBL/GenBank/DDBJ whole genome shotgun (WGS) entry which is preliminary data.</text>
</comment>
<evidence type="ECO:0000313" key="7">
    <source>
        <dbReference type="EMBL" id="MBE2998851.1"/>
    </source>
</evidence>
<dbReference type="PANTHER" id="PTHR30055:SF148">
    <property type="entry name" value="TETR-FAMILY TRANSCRIPTIONAL REGULATOR"/>
    <property type="match status" value="1"/>
</dbReference>
<organism evidence="7 8">
    <name type="scientific">Nocardiopsis coralli</name>
    <dbReference type="NCBI Taxonomy" id="2772213"/>
    <lineage>
        <taxon>Bacteria</taxon>
        <taxon>Bacillati</taxon>
        <taxon>Actinomycetota</taxon>
        <taxon>Actinomycetes</taxon>
        <taxon>Streptosporangiales</taxon>
        <taxon>Nocardiopsidaceae</taxon>
        <taxon>Nocardiopsis</taxon>
    </lineage>
</organism>
<dbReference type="PANTHER" id="PTHR30055">
    <property type="entry name" value="HTH-TYPE TRANSCRIPTIONAL REGULATOR RUTR"/>
    <property type="match status" value="1"/>
</dbReference>
<dbReference type="InterPro" id="IPR036271">
    <property type="entry name" value="Tet_transcr_reg_TetR-rel_C_sf"/>
</dbReference>
<dbReference type="PROSITE" id="PS50977">
    <property type="entry name" value="HTH_TETR_2"/>
    <property type="match status" value="1"/>
</dbReference>
<dbReference type="Gene3D" id="1.10.357.10">
    <property type="entry name" value="Tetracycline Repressor, domain 2"/>
    <property type="match status" value="1"/>
</dbReference>
<dbReference type="Pfam" id="PF00440">
    <property type="entry name" value="TetR_N"/>
    <property type="match status" value="1"/>
</dbReference>
<evidence type="ECO:0000256" key="4">
    <source>
        <dbReference type="ARBA" id="ARBA00023163"/>
    </source>
</evidence>
<dbReference type="InterPro" id="IPR050109">
    <property type="entry name" value="HTH-type_TetR-like_transc_reg"/>
</dbReference>
<evidence type="ECO:0000256" key="2">
    <source>
        <dbReference type="ARBA" id="ARBA00023015"/>
    </source>
</evidence>
<evidence type="ECO:0000256" key="3">
    <source>
        <dbReference type="ARBA" id="ARBA00023125"/>
    </source>
</evidence>
<dbReference type="InterPro" id="IPR009057">
    <property type="entry name" value="Homeodomain-like_sf"/>
</dbReference>
<keyword evidence="2" id="KW-0805">Transcription regulation</keyword>
<reference evidence="7 8" key="1">
    <citation type="submission" date="2020-09" db="EMBL/GenBank/DDBJ databases">
        <title>Diversity and distribution of actinomycetes associated with coral in the coast of Hainan.</title>
        <authorList>
            <person name="Li F."/>
        </authorList>
    </citation>
    <scope>NUCLEOTIDE SEQUENCE [LARGE SCALE GENOMIC DNA]</scope>
    <source>
        <strain evidence="7 8">HNM0947</strain>
    </source>
</reference>
<protein>
    <submittedName>
        <fullName evidence="7">TetR family transcriptional regulator C-terminal domain-containing protein</fullName>
    </submittedName>
</protein>
<dbReference type="RefSeq" id="WP_193121479.1">
    <property type="nucleotide sequence ID" value="NZ_JADBGI010000006.1"/>
</dbReference>
<keyword evidence="3 5" id="KW-0238">DNA-binding</keyword>
<dbReference type="InterPro" id="IPR001647">
    <property type="entry name" value="HTH_TetR"/>
</dbReference>
<feature type="domain" description="HTH tetR-type" evidence="6">
    <location>
        <begin position="11"/>
        <end position="71"/>
    </location>
</feature>
<sequence length="209" mass="22378">MTAVPKYVDKDERRRKVAGALRRIAARQGLEGVSVRTVAAEAGISAGAVQRDFATKDDLLLFALRDSLDAVTERFSRIRIGPGLLTFAEGLRAVLVDLLPTDEERLAQARVWAAFYAGAAVSEDFARVLAEYDEQSRAALRKAVAYAAEQGELAPGLEPEQAVELVLVLLDGIWLRVARQTPDTPEQDGRAAVDAAVAAVTGRPAPGNG</sequence>
<dbReference type="EMBL" id="JADBGI010000006">
    <property type="protein sequence ID" value="MBE2998851.1"/>
    <property type="molecule type" value="Genomic_DNA"/>
</dbReference>
<dbReference type="Proteomes" id="UP000806528">
    <property type="component" value="Unassembled WGS sequence"/>
</dbReference>
<dbReference type="InterPro" id="IPR039538">
    <property type="entry name" value="BetI_C"/>
</dbReference>
<dbReference type="SUPFAM" id="SSF48498">
    <property type="entry name" value="Tetracyclin repressor-like, C-terminal domain"/>
    <property type="match status" value="1"/>
</dbReference>
<proteinExistence type="predicted"/>
<keyword evidence="4" id="KW-0804">Transcription</keyword>
<keyword evidence="8" id="KW-1185">Reference proteome</keyword>